<keyword evidence="8" id="KW-1185">Reference proteome</keyword>
<evidence type="ECO:0000256" key="2">
    <source>
        <dbReference type="ARBA" id="ARBA00022771"/>
    </source>
</evidence>
<dbReference type="EMBL" id="CAKMRJ010000001">
    <property type="protein sequence ID" value="CAH1413356.1"/>
    <property type="molecule type" value="Genomic_DNA"/>
</dbReference>
<gene>
    <name evidence="7" type="ORF">LVIROSA_LOCUS1320</name>
</gene>
<evidence type="ECO:0000313" key="7">
    <source>
        <dbReference type="EMBL" id="CAH1413356.1"/>
    </source>
</evidence>
<name>A0AAU9LIT1_9ASTR</name>
<protein>
    <recommendedName>
        <fullName evidence="6">GRF-type domain-containing protein</fullName>
    </recommendedName>
</protein>
<dbReference type="PROSITE" id="PS51999">
    <property type="entry name" value="ZF_GRF"/>
    <property type="match status" value="1"/>
</dbReference>
<evidence type="ECO:0000256" key="1">
    <source>
        <dbReference type="ARBA" id="ARBA00022723"/>
    </source>
</evidence>
<dbReference type="Proteomes" id="UP001157418">
    <property type="component" value="Unassembled WGS sequence"/>
</dbReference>
<dbReference type="GO" id="GO:0008270">
    <property type="term" value="F:zinc ion binding"/>
    <property type="evidence" value="ECO:0007669"/>
    <property type="project" value="UniProtKB-KW"/>
</dbReference>
<comment type="caution">
    <text evidence="7">The sequence shown here is derived from an EMBL/GenBank/DDBJ whole genome shotgun (WGS) entry which is preliminary data.</text>
</comment>
<organism evidence="7 8">
    <name type="scientific">Lactuca virosa</name>
    <dbReference type="NCBI Taxonomy" id="75947"/>
    <lineage>
        <taxon>Eukaryota</taxon>
        <taxon>Viridiplantae</taxon>
        <taxon>Streptophyta</taxon>
        <taxon>Embryophyta</taxon>
        <taxon>Tracheophyta</taxon>
        <taxon>Spermatophyta</taxon>
        <taxon>Magnoliopsida</taxon>
        <taxon>eudicotyledons</taxon>
        <taxon>Gunneridae</taxon>
        <taxon>Pentapetalae</taxon>
        <taxon>asterids</taxon>
        <taxon>campanulids</taxon>
        <taxon>Asterales</taxon>
        <taxon>Asteraceae</taxon>
        <taxon>Cichorioideae</taxon>
        <taxon>Cichorieae</taxon>
        <taxon>Lactucinae</taxon>
        <taxon>Lactuca</taxon>
    </lineage>
</organism>
<feature type="region of interest" description="Disordered" evidence="5">
    <location>
        <begin position="77"/>
        <end position="97"/>
    </location>
</feature>
<dbReference type="PANTHER" id="PTHR33248">
    <property type="entry name" value="ZINC ION-BINDING PROTEIN"/>
    <property type="match status" value="1"/>
</dbReference>
<feature type="compositionally biased region" description="Pro residues" evidence="5">
    <location>
        <begin position="82"/>
        <end position="92"/>
    </location>
</feature>
<dbReference type="InterPro" id="IPR010666">
    <property type="entry name" value="Znf_GRF"/>
</dbReference>
<proteinExistence type="predicted"/>
<evidence type="ECO:0000256" key="5">
    <source>
        <dbReference type="SAM" id="MobiDB-lite"/>
    </source>
</evidence>
<dbReference type="AlphaFoldDB" id="A0AAU9LIT1"/>
<keyword evidence="3" id="KW-0862">Zinc</keyword>
<evidence type="ECO:0000256" key="3">
    <source>
        <dbReference type="ARBA" id="ARBA00022833"/>
    </source>
</evidence>
<accession>A0AAU9LIT1</accession>
<sequence>MLSSSSSNAWLCGCGRPVRMWMTWTLKNPGRRFLGCTNYNDEYINCGFFCWIDPQLPNKWYREKIYELRAQGNRKDVILDASPPPPPPPPDAPVNFHVNETPNQVVIQDTNEHGNGL</sequence>
<evidence type="ECO:0000256" key="4">
    <source>
        <dbReference type="PROSITE-ProRule" id="PRU01343"/>
    </source>
</evidence>
<evidence type="ECO:0000259" key="6">
    <source>
        <dbReference type="PROSITE" id="PS51999"/>
    </source>
</evidence>
<keyword evidence="1" id="KW-0479">Metal-binding</keyword>
<evidence type="ECO:0000313" key="8">
    <source>
        <dbReference type="Proteomes" id="UP001157418"/>
    </source>
</evidence>
<reference evidence="7 8" key="1">
    <citation type="submission" date="2022-01" db="EMBL/GenBank/DDBJ databases">
        <authorList>
            <person name="Xiong W."/>
            <person name="Schranz E."/>
        </authorList>
    </citation>
    <scope>NUCLEOTIDE SEQUENCE [LARGE SCALE GENOMIC DNA]</scope>
</reference>
<feature type="domain" description="GRF-type" evidence="6">
    <location>
        <begin position="12"/>
        <end position="55"/>
    </location>
</feature>
<keyword evidence="2 4" id="KW-0863">Zinc-finger</keyword>